<evidence type="ECO:0000313" key="1">
    <source>
        <dbReference type="EMBL" id="PKU38152.1"/>
    </source>
</evidence>
<proteinExistence type="predicted"/>
<keyword evidence="2" id="KW-1185">Reference proteome</keyword>
<reference evidence="2" key="1">
    <citation type="submission" date="2017-11" db="EMBL/GenBank/DDBJ databases">
        <authorList>
            <person name="Lima N.C."/>
            <person name="Parody-Merino A.M."/>
            <person name="Battley P.F."/>
            <person name="Fidler A.E."/>
            <person name="Prosdocimi F."/>
        </authorList>
    </citation>
    <scope>NUCLEOTIDE SEQUENCE [LARGE SCALE GENOMIC DNA]</scope>
</reference>
<gene>
    <name evidence="1" type="ORF">llap_11544</name>
</gene>
<dbReference type="Proteomes" id="UP000233556">
    <property type="component" value="Unassembled WGS sequence"/>
</dbReference>
<organism evidence="1 2">
    <name type="scientific">Limosa lapponica baueri</name>
    <dbReference type="NCBI Taxonomy" id="1758121"/>
    <lineage>
        <taxon>Eukaryota</taxon>
        <taxon>Metazoa</taxon>
        <taxon>Chordata</taxon>
        <taxon>Craniata</taxon>
        <taxon>Vertebrata</taxon>
        <taxon>Euteleostomi</taxon>
        <taxon>Archelosauria</taxon>
        <taxon>Archosauria</taxon>
        <taxon>Dinosauria</taxon>
        <taxon>Saurischia</taxon>
        <taxon>Theropoda</taxon>
        <taxon>Coelurosauria</taxon>
        <taxon>Aves</taxon>
        <taxon>Neognathae</taxon>
        <taxon>Neoaves</taxon>
        <taxon>Charadriiformes</taxon>
        <taxon>Scolopacidae</taxon>
        <taxon>Limosa</taxon>
    </lineage>
</organism>
<accession>A0A2I0TWK4</accession>
<reference evidence="2" key="2">
    <citation type="submission" date="2017-12" db="EMBL/GenBank/DDBJ databases">
        <title>Genome sequence of the Bar-tailed Godwit (Limosa lapponica baueri).</title>
        <authorList>
            <person name="Lima N.C.B."/>
            <person name="Parody-Merino A.M."/>
            <person name="Battley P.F."/>
            <person name="Fidler A.E."/>
            <person name="Prosdocimi F."/>
        </authorList>
    </citation>
    <scope>NUCLEOTIDE SEQUENCE [LARGE SCALE GENOMIC DNA]</scope>
</reference>
<dbReference type="EMBL" id="KZ506842">
    <property type="protein sequence ID" value="PKU38152.1"/>
    <property type="molecule type" value="Genomic_DNA"/>
</dbReference>
<protein>
    <submittedName>
        <fullName evidence="1">Uncharacterized protein</fullName>
    </submittedName>
</protein>
<dbReference type="AlphaFoldDB" id="A0A2I0TWK4"/>
<name>A0A2I0TWK4_LIMLA</name>
<evidence type="ECO:0000313" key="2">
    <source>
        <dbReference type="Proteomes" id="UP000233556"/>
    </source>
</evidence>
<sequence>MASRQSAETCLQWFSGFFSFCLEESSALLSRGIEVGDLVPERWQRFCVLLPHTGSGQCSWTAQGVVPVSIPRSGDITYQGSPACPKPIWKTNFGKKPDPKLSCYKHLPVPSFGLLGLLLA</sequence>